<feature type="transmembrane region" description="Helical" evidence="9">
    <location>
        <begin position="394"/>
        <end position="411"/>
    </location>
</feature>
<evidence type="ECO:0000256" key="9">
    <source>
        <dbReference type="SAM" id="Phobius"/>
    </source>
</evidence>
<dbReference type="eggNOG" id="COG0531">
    <property type="taxonomic scope" value="Bacteria"/>
</dbReference>
<keyword evidence="8 9" id="KW-0472">Membrane</keyword>
<keyword evidence="6" id="KW-0029">Amino-acid transport</keyword>
<keyword evidence="11" id="KW-1185">Reference proteome</keyword>
<keyword evidence="3" id="KW-0813">Transport</keyword>
<dbReference type="GO" id="GO:0022857">
    <property type="term" value="F:transmembrane transporter activity"/>
    <property type="evidence" value="ECO:0007669"/>
    <property type="project" value="InterPro"/>
</dbReference>
<reference evidence="10 11" key="1">
    <citation type="journal article" date="2008" name="BMC Genomics">
        <title>The missing link: Bordetella petrii is endowed with both the metabolic versatility of environmental bacteria and virulence traits of pathogenic Bordetellae.</title>
        <authorList>
            <person name="Gross R."/>
            <person name="Guzman C.A."/>
            <person name="Sebaihia M."/>
            <person name="Martins Dos Santos V.A."/>
            <person name="Pieper D.H."/>
            <person name="Koebnik R."/>
            <person name="Lechner M."/>
            <person name="Bartels D."/>
            <person name="Buhrmester J."/>
            <person name="Choudhuri J.V."/>
            <person name="Ebensen T."/>
            <person name="Gaigalat L."/>
            <person name="Herrmann S."/>
            <person name="Khachane A.N."/>
            <person name="Larisch C."/>
            <person name="Link S."/>
            <person name="Linke B."/>
            <person name="Meyer F."/>
            <person name="Mormann S."/>
            <person name="Nakunst D."/>
            <person name="Rueckert C."/>
            <person name="Schneiker-Bekel S."/>
            <person name="Schulze K."/>
            <person name="Vorhoelter F.J."/>
            <person name="Yevsa T."/>
            <person name="Engle J.T."/>
            <person name="Goldman W.E."/>
            <person name="Puehler A."/>
            <person name="Goebel U.B."/>
            <person name="Goesmann A."/>
            <person name="Bloecker H."/>
            <person name="Kaiser O."/>
            <person name="Martinez-Arias R."/>
        </authorList>
    </citation>
    <scope>NUCLEOTIDE SEQUENCE [LARGE SCALE GENOMIC DNA]</scope>
    <source>
        <strain evidence="11">ATCC BAA-461 / DSM 12804 / CCUG 43448 / CIP 107267 / Se-1111R</strain>
    </source>
</reference>
<dbReference type="Pfam" id="PF13520">
    <property type="entry name" value="AA_permease_2"/>
    <property type="match status" value="1"/>
</dbReference>
<dbReference type="InterPro" id="IPR004754">
    <property type="entry name" value="Amino_acid_antiprt"/>
</dbReference>
<feature type="transmembrane region" description="Helical" evidence="9">
    <location>
        <begin position="194"/>
        <end position="216"/>
    </location>
</feature>
<dbReference type="AlphaFoldDB" id="A9IMZ8"/>
<feature type="transmembrane region" description="Helical" evidence="9">
    <location>
        <begin position="41"/>
        <end position="62"/>
    </location>
</feature>
<sequence length="473" mass="49866">METARLSRVALTAMVVGSMVGAGIFSLPGVFARHTGPQGGLAAWGIAGSGMLTLAMVFQFLARRRPDLDAGIFAYAQAGFGRYIGFLAALGYWTAACLGNVSYFVVFKATLGAVFPFFGDGDTVSAVLTSSVLLWATHFAILRGIRQAAGMNTVVTIAKIVPIIIFIVCVAFALDMNVLNENLRAAAGAENGSLLGQIRGTMLVTVFVFLGVEGASVYSRYARRPDDVAVATVAGFLLVLLLLVSVTLLSYGILPRAELAGLRNPSMAGVLRAAVGPWGAVLVSSGLMVSVAGAYLSWILLAAEVLHAAARAGVMPAFLARQNRHGVPDRALWLSNGVVQLFLVGTLFTQDTFLLIKTMAGSMSLVPYFFVAGFGLLLTCRGESHGGWTRQRKFELCVAALATAYASAMILAAGLDYFVLSSLIYAPGTVLFILARREQGQTVFAPFEWLILGIVALGCAAGLWGLVSGGMRL</sequence>
<comment type="subcellular location">
    <subcellularLocation>
        <location evidence="1">Cell membrane</location>
        <topology evidence="1">Multi-pass membrane protein</topology>
    </subcellularLocation>
</comment>
<feature type="transmembrane region" description="Helical" evidence="9">
    <location>
        <begin position="417"/>
        <end position="435"/>
    </location>
</feature>
<dbReference type="EMBL" id="AM902716">
    <property type="protein sequence ID" value="CAP42770.1"/>
    <property type="molecule type" value="Genomic_DNA"/>
</dbReference>
<protein>
    <submittedName>
        <fullName evidence="10">Arginine/ornithine antiporter</fullName>
    </submittedName>
</protein>
<keyword evidence="7 9" id="KW-1133">Transmembrane helix</keyword>
<dbReference type="PANTHER" id="PTHR42770">
    <property type="entry name" value="AMINO ACID TRANSPORTER-RELATED"/>
    <property type="match status" value="1"/>
</dbReference>
<evidence type="ECO:0000313" key="11">
    <source>
        <dbReference type="Proteomes" id="UP000001225"/>
    </source>
</evidence>
<feature type="transmembrane region" description="Helical" evidence="9">
    <location>
        <begin position="331"/>
        <end position="348"/>
    </location>
</feature>
<evidence type="ECO:0000256" key="7">
    <source>
        <dbReference type="ARBA" id="ARBA00022989"/>
    </source>
</evidence>
<organism evidence="10 11">
    <name type="scientific">Bordetella petrii (strain ATCC BAA-461 / DSM 12804 / CCUG 43448 / CIP 107267 / Se-1111R)</name>
    <dbReference type="NCBI Taxonomy" id="340100"/>
    <lineage>
        <taxon>Bacteria</taxon>
        <taxon>Pseudomonadati</taxon>
        <taxon>Pseudomonadota</taxon>
        <taxon>Betaproteobacteria</taxon>
        <taxon>Burkholderiales</taxon>
        <taxon>Alcaligenaceae</taxon>
        <taxon>Bordetella</taxon>
    </lineage>
</organism>
<dbReference type="PIRSF" id="PIRSF006060">
    <property type="entry name" value="AA_transporter"/>
    <property type="match status" value="1"/>
</dbReference>
<dbReference type="Gene3D" id="1.20.1740.10">
    <property type="entry name" value="Amino acid/polyamine transporter I"/>
    <property type="match status" value="1"/>
</dbReference>
<dbReference type="InterPro" id="IPR002293">
    <property type="entry name" value="AA/rel_permease1"/>
</dbReference>
<evidence type="ECO:0000256" key="4">
    <source>
        <dbReference type="ARBA" id="ARBA00022475"/>
    </source>
</evidence>
<evidence type="ECO:0000256" key="5">
    <source>
        <dbReference type="ARBA" id="ARBA00022692"/>
    </source>
</evidence>
<dbReference type="GO" id="GO:0005886">
    <property type="term" value="C:plasma membrane"/>
    <property type="evidence" value="ECO:0007669"/>
    <property type="project" value="UniProtKB-SubCell"/>
</dbReference>
<feature type="transmembrane region" description="Helical" evidence="9">
    <location>
        <begin position="447"/>
        <end position="467"/>
    </location>
</feature>
<feature type="transmembrane region" description="Helical" evidence="9">
    <location>
        <begin position="83"/>
        <end position="104"/>
    </location>
</feature>
<evidence type="ECO:0000256" key="2">
    <source>
        <dbReference type="ARBA" id="ARBA00008220"/>
    </source>
</evidence>
<accession>A9IMZ8</accession>
<feature type="transmembrane region" description="Helical" evidence="9">
    <location>
        <begin position="274"/>
        <end position="301"/>
    </location>
</feature>
<comment type="similarity">
    <text evidence="2">Belongs to the amino acid-polyamine-organocation (APC) superfamily. Basic amino acid/polyamine antiporter (APA) (TC 2.A.3.2) family.</text>
</comment>
<dbReference type="STRING" id="94624.Bpet2428"/>
<name>A9IMZ8_BORPD</name>
<evidence type="ECO:0000313" key="10">
    <source>
        <dbReference type="EMBL" id="CAP42770.1"/>
    </source>
</evidence>
<dbReference type="KEGG" id="bpt:Bpet2428"/>
<dbReference type="PANTHER" id="PTHR42770:SF4">
    <property type="entry name" value="ARGININE_ORNITHINE ANTIPORTER-RELATED"/>
    <property type="match status" value="1"/>
</dbReference>
<feature type="transmembrane region" description="Helical" evidence="9">
    <location>
        <begin position="228"/>
        <end position="254"/>
    </location>
</feature>
<dbReference type="NCBIfam" id="TIGR00905">
    <property type="entry name" value="2A0302"/>
    <property type="match status" value="1"/>
</dbReference>
<proteinExistence type="inferred from homology"/>
<evidence type="ECO:0000256" key="3">
    <source>
        <dbReference type="ARBA" id="ARBA00022448"/>
    </source>
</evidence>
<keyword evidence="5 9" id="KW-0812">Transmembrane</keyword>
<keyword evidence="4" id="KW-1003">Cell membrane</keyword>
<evidence type="ECO:0000256" key="6">
    <source>
        <dbReference type="ARBA" id="ARBA00022970"/>
    </source>
</evidence>
<feature type="transmembrane region" description="Helical" evidence="9">
    <location>
        <begin position="9"/>
        <end position="29"/>
    </location>
</feature>
<dbReference type="InterPro" id="IPR050367">
    <property type="entry name" value="APC_superfamily"/>
</dbReference>
<dbReference type="GO" id="GO:0006865">
    <property type="term" value="P:amino acid transport"/>
    <property type="evidence" value="ECO:0007669"/>
    <property type="project" value="UniProtKB-KW"/>
</dbReference>
<dbReference type="Proteomes" id="UP000001225">
    <property type="component" value="Chromosome"/>
</dbReference>
<evidence type="ECO:0000256" key="1">
    <source>
        <dbReference type="ARBA" id="ARBA00004651"/>
    </source>
</evidence>
<gene>
    <name evidence="10" type="primary">arcD2</name>
    <name evidence="10" type="ordered locus">Bpet2428</name>
</gene>
<feature type="transmembrane region" description="Helical" evidence="9">
    <location>
        <begin position="124"/>
        <end position="142"/>
    </location>
</feature>
<feature type="transmembrane region" description="Helical" evidence="9">
    <location>
        <begin position="360"/>
        <end position="382"/>
    </location>
</feature>
<feature type="transmembrane region" description="Helical" evidence="9">
    <location>
        <begin position="154"/>
        <end position="174"/>
    </location>
</feature>
<evidence type="ECO:0000256" key="8">
    <source>
        <dbReference type="ARBA" id="ARBA00023136"/>
    </source>
</evidence>